<reference evidence="8 9" key="1">
    <citation type="submission" date="2024-11" db="EMBL/GenBank/DDBJ databases">
        <title>Chromosome-level genome assembly of the freshwater bivalve Anodonta woodiana.</title>
        <authorList>
            <person name="Chen X."/>
        </authorList>
    </citation>
    <scope>NUCLEOTIDE SEQUENCE [LARGE SCALE GENOMIC DNA]</scope>
    <source>
        <strain evidence="8">MN2024</strain>
        <tissue evidence="8">Gills</tissue>
    </source>
</reference>
<evidence type="ECO:0000256" key="4">
    <source>
        <dbReference type="ARBA" id="ARBA00022833"/>
    </source>
</evidence>
<keyword evidence="2" id="KW-0479">Metal-binding</keyword>
<evidence type="ECO:0000256" key="5">
    <source>
        <dbReference type="PROSITE-ProRule" id="PRU00024"/>
    </source>
</evidence>
<dbReference type="SUPFAM" id="SSF57850">
    <property type="entry name" value="RING/U-box"/>
    <property type="match status" value="1"/>
</dbReference>
<dbReference type="PANTHER" id="PTHR25462:SF296">
    <property type="entry name" value="MEIOTIC P26, ISOFORM F"/>
    <property type="match status" value="1"/>
</dbReference>
<dbReference type="InterPro" id="IPR001841">
    <property type="entry name" value="Znf_RING"/>
</dbReference>
<feature type="domain" description="B box-type" evidence="7">
    <location>
        <begin position="166"/>
        <end position="201"/>
    </location>
</feature>
<dbReference type="Pfam" id="PF13445">
    <property type="entry name" value="zf-RING_UBOX"/>
    <property type="match status" value="1"/>
</dbReference>
<dbReference type="InterPro" id="IPR017907">
    <property type="entry name" value="Znf_RING_CS"/>
</dbReference>
<organism evidence="8 9">
    <name type="scientific">Sinanodonta woodiana</name>
    <name type="common">Chinese pond mussel</name>
    <name type="synonym">Anodonta woodiana</name>
    <dbReference type="NCBI Taxonomy" id="1069815"/>
    <lineage>
        <taxon>Eukaryota</taxon>
        <taxon>Metazoa</taxon>
        <taxon>Spiralia</taxon>
        <taxon>Lophotrochozoa</taxon>
        <taxon>Mollusca</taxon>
        <taxon>Bivalvia</taxon>
        <taxon>Autobranchia</taxon>
        <taxon>Heteroconchia</taxon>
        <taxon>Palaeoheterodonta</taxon>
        <taxon>Unionida</taxon>
        <taxon>Unionoidea</taxon>
        <taxon>Unionidae</taxon>
        <taxon>Unioninae</taxon>
        <taxon>Sinanodonta</taxon>
    </lineage>
</organism>
<dbReference type="CDD" id="cd19757">
    <property type="entry name" value="Bbox1"/>
    <property type="match status" value="1"/>
</dbReference>
<dbReference type="PROSITE" id="PS50089">
    <property type="entry name" value="ZF_RING_2"/>
    <property type="match status" value="1"/>
</dbReference>
<accession>A0ABD3TMA2</accession>
<dbReference type="SUPFAM" id="SSF101898">
    <property type="entry name" value="NHL repeat"/>
    <property type="match status" value="1"/>
</dbReference>
<evidence type="ECO:0000313" key="8">
    <source>
        <dbReference type="EMBL" id="KAL3837490.1"/>
    </source>
</evidence>
<dbReference type="AlphaFoldDB" id="A0ABD3TMA2"/>
<name>A0ABD3TMA2_SINWO</name>
<keyword evidence="1" id="KW-0597">Phosphoprotein</keyword>
<keyword evidence="4" id="KW-0862">Zinc</keyword>
<dbReference type="Gene3D" id="3.30.40.10">
    <property type="entry name" value="Zinc/RING finger domain, C3HC4 (zinc finger)"/>
    <property type="match status" value="1"/>
</dbReference>
<dbReference type="EMBL" id="JBJQND010000018">
    <property type="protein sequence ID" value="KAL3837490.1"/>
    <property type="molecule type" value="Genomic_DNA"/>
</dbReference>
<dbReference type="InterPro" id="IPR011042">
    <property type="entry name" value="6-blade_b-propeller_TolB-like"/>
</dbReference>
<dbReference type="Gene3D" id="3.30.160.60">
    <property type="entry name" value="Classic Zinc Finger"/>
    <property type="match status" value="1"/>
</dbReference>
<dbReference type="PANTHER" id="PTHR25462">
    <property type="entry name" value="BONUS, ISOFORM C-RELATED"/>
    <property type="match status" value="1"/>
</dbReference>
<dbReference type="Gene3D" id="2.120.10.30">
    <property type="entry name" value="TolB, C-terminal domain"/>
    <property type="match status" value="1"/>
</dbReference>
<evidence type="ECO:0000256" key="2">
    <source>
        <dbReference type="ARBA" id="ARBA00022723"/>
    </source>
</evidence>
<dbReference type="SMART" id="SM00184">
    <property type="entry name" value="RING"/>
    <property type="match status" value="1"/>
</dbReference>
<dbReference type="InterPro" id="IPR027370">
    <property type="entry name" value="Znf-RING_euk"/>
</dbReference>
<comment type="caution">
    <text evidence="8">The sequence shown here is derived from an EMBL/GenBank/DDBJ whole genome shotgun (WGS) entry which is preliminary data.</text>
</comment>
<evidence type="ECO:0000259" key="6">
    <source>
        <dbReference type="PROSITE" id="PS50089"/>
    </source>
</evidence>
<feature type="domain" description="RING-type" evidence="6">
    <location>
        <begin position="20"/>
        <end position="67"/>
    </location>
</feature>
<keyword evidence="9" id="KW-1185">Reference proteome</keyword>
<gene>
    <name evidence="8" type="ORF">ACJMK2_022843</name>
</gene>
<dbReference type="InterPro" id="IPR047153">
    <property type="entry name" value="TRIM45/56/19-like"/>
</dbReference>
<keyword evidence="3 5" id="KW-0863">Zinc-finger</keyword>
<proteinExistence type="predicted"/>
<evidence type="ECO:0000256" key="1">
    <source>
        <dbReference type="ARBA" id="ARBA00022553"/>
    </source>
</evidence>
<sequence>MATKENDFLEVVVDTDDINCSICLQEFKSPRTLPCKHTFCQHCLSNYIVSLNLDKEKRTHFPCRVCRQEAKPPFPEKSTTEWAAMFQQSHILISMLSQGKSKVECQCNVCKLEGRSEPITHFCITCKEGFCGQCTSYHRSFNAMKDHTLVSTEEMMKNTQDIIKIADAFLCAVHDGEEIKYYCEDHETECCVRCLRQKHRTCSKVRDLKAEAADMLSTRSREHCIDEMKKLETHLHKIALADQTNVSKIHSQGNELKQQIHSLRVHINSLLDKLEQIVVMVYKEEATKKTYSSHKCLSLAAAIRSSYKMLEMVSLHGSDTQHLLALMRSEGQLENYKEQVDCKFVEVESVDLSLELHPNLKGLLFLNSDDAARVHIVKTKEAIQVKGLLKKNRLKPLRECHIEETGEVPAKCPLGGKAPCYSGAAFLPADHLILIDRNNHRCCLYDSNFQHISHYIFQLTENSRLWDVSMVNDREMVVSMPDQNKLLFLDVRREIRPGRTINIRFPCYGIATLNKDQIIVSGGTDTGKYYWSIINKSGEELSYHEIAGKGGQETYLAVNNSKNRIYMSCFYIDALFCFDLEGKPIFTYKANGLLGPRGVGLDAEGNIYLVSINSSVHQLSQDGAVLKVNKSVTSKNPWKICFSHNINQFFVTNVEPEKSVCLYKLT</sequence>
<dbReference type="PROSITE" id="PS50119">
    <property type="entry name" value="ZF_BBOX"/>
    <property type="match status" value="1"/>
</dbReference>
<dbReference type="InterPro" id="IPR000315">
    <property type="entry name" value="Znf_B-box"/>
</dbReference>
<evidence type="ECO:0000256" key="3">
    <source>
        <dbReference type="ARBA" id="ARBA00022771"/>
    </source>
</evidence>
<dbReference type="SUPFAM" id="SSF57845">
    <property type="entry name" value="B-box zinc-binding domain"/>
    <property type="match status" value="1"/>
</dbReference>
<dbReference type="InterPro" id="IPR013083">
    <property type="entry name" value="Znf_RING/FYVE/PHD"/>
</dbReference>
<protein>
    <submittedName>
        <fullName evidence="8">Uncharacterized protein</fullName>
    </submittedName>
</protein>
<dbReference type="Proteomes" id="UP001634394">
    <property type="component" value="Unassembled WGS sequence"/>
</dbReference>
<evidence type="ECO:0000259" key="7">
    <source>
        <dbReference type="PROSITE" id="PS50119"/>
    </source>
</evidence>
<evidence type="ECO:0000313" key="9">
    <source>
        <dbReference type="Proteomes" id="UP001634394"/>
    </source>
</evidence>
<dbReference type="PROSITE" id="PS00518">
    <property type="entry name" value="ZF_RING_1"/>
    <property type="match status" value="1"/>
</dbReference>
<dbReference type="GO" id="GO:0008270">
    <property type="term" value="F:zinc ion binding"/>
    <property type="evidence" value="ECO:0007669"/>
    <property type="project" value="UniProtKB-KW"/>
</dbReference>